<organism evidence="8 9">
    <name type="scientific">Rhodococcus gordoniae</name>
    <dbReference type="NCBI Taxonomy" id="223392"/>
    <lineage>
        <taxon>Bacteria</taxon>
        <taxon>Bacillati</taxon>
        <taxon>Actinomycetota</taxon>
        <taxon>Actinomycetes</taxon>
        <taxon>Mycobacteriales</taxon>
        <taxon>Nocardiaceae</taxon>
        <taxon>Rhodococcus</taxon>
    </lineage>
</organism>
<feature type="transmembrane region" description="Helical" evidence="7">
    <location>
        <begin position="27"/>
        <end position="47"/>
    </location>
</feature>
<evidence type="ECO:0000313" key="9">
    <source>
        <dbReference type="Proteomes" id="UP000254569"/>
    </source>
</evidence>
<feature type="transmembrane region" description="Helical" evidence="7">
    <location>
        <begin position="131"/>
        <end position="153"/>
    </location>
</feature>
<dbReference type="NCBIfam" id="TIGR03408">
    <property type="entry name" value="urea_trans_UrtC"/>
    <property type="match status" value="1"/>
</dbReference>
<feature type="transmembrane region" description="Helical" evidence="7">
    <location>
        <begin position="248"/>
        <end position="268"/>
    </location>
</feature>
<keyword evidence="9" id="KW-1185">Reference proteome</keyword>
<dbReference type="RefSeq" id="WP_016931974.1">
    <property type="nucleotide sequence ID" value="NZ_LPZN01000003.1"/>
</dbReference>
<dbReference type="EMBL" id="UGVI01000001">
    <property type="protein sequence ID" value="SUE15178.1"/>
    <property type="molecule type" value="Genomic_DNA"/>
</dbReference>
<evidence type="ECO:0000256" key="5">
    <source>
        <dbReference type="ARBA" id="ARBA00023136"/>
    </source>
</evidence>
<dbReference type="GO" id="GO:0005886">
    <property type="term" value="C:plasma membrane"/>
    <property type="evidence" value="ECO:0007669"/>
    <property type="project" value="UniProtKB-SubCell"/>
</dbReference>
<feature type="transmembrane region" description="Helical" evidence="7">
    <location>
        <begin position="208"/>
        <end position="227"/>
    </location>
</feature>
<evidence type="ECO:0000313" key="8">
    <source>
        <dbReference type="EMBL" id="SUE15178.1"/>
    </source>
</evidence>
<feature type="transmembrane region" description="Helical" evidence="7">
    <location>
        <begin position="307"/>
        <end position="325"/>
    </location>
</feature>
<dbReference type="Proteomes" id="UP000254569">
    <property type="component" value="Unassembled WGS sequence"/>
</dbReference>
<feature type="transmembrane region" description="Helical" evidence="7">
    <location>
        <begin position="337"/>
        <end position="358"/>
    </location>
</feature>
<evidence type="ECO:0000256" key="4">
    <source>
        <dbReference type="ARBA" id="ARBA00022989"/>
    </source>
</evidence>
<name>A0A379M0W0_9NOCA</name>
<dbReference type="InterPro" id="IPR017778">
    <property type="entry name" value="ABC_transptr_urea_perm_UrtC"/>
</dbReference>
<protein>
    <submittedName>
        <fullName evidence="8">Branched-chain amino acid ABC transporter transmembrane protein</fullName>
    </submittedName>
</protein>
<evidence type="ECO:0000256" key="3">
    <source>
        <dbReference type="ARBA" id="ARBA00022692"/>
    </source>
</evidence>
<dbReference type="Pfam" id="PF02653">
    <property type="entry name" value="BPD_transp_2"/>
    <property type="match status" value="1"/>
</dbReference>
<evidence type="ECO:0000256" key="7">
    <source>
        <dbReference type="SAM" id="Phobius"/>
    </source>
</evidence>
<feature type="transmembrane region" description="Helical" evidence="7">
    <location>
        <begin position="53"/>
        <end position="72"/>
    </location>
</feature>
<feature type="region of interest" description="Disordered" evidence="6">
    <location>
        <begin position="361"/>
        <end position="389"/>
    </location>
</feature>
<comment type="subcellular location">
    <subcellularLocation>
        <location evidence="1">Cell membrane</location>
        <topology evidence="1">Multi-pass membrane protein</topology>
    </subcellularLocation>
</comment>
<dbReference type="GO" id="GO:0015658">
    <property type="term" value="F:branched-chain amino acid transmembrane transporter activity"/>
    <property type="evidence" value="ECO:0007669"/>
    <property type="project" value="InterPro"/>
</dbReference>
<reference evidence="8 9" key="1">
    <citation type="submission" date="2018-06" db="EMBL/GenBank/DDBJ databases">
        <authorList>
            <consortium name="Pathogen Informatics"/>
            <person name="Doyle S."/>
        </authorList>
    </citation>
    <scope>NUCLEOTIDE SEQUENCE [LARGE SCALE GENOMIC DNA]</scope>
    <source>
        <strain evidence="8 9">NCTC13296</strain>
    </source>
</reference>
<dbReference type="AlphaFoldDB" id="A0A379M0W0"/>
<dbReference type="InterPro" id="IPR043428">
    <property type="entry name" value="LivM-like"/>
</dbReference>
<gene>
    <name evidence="8" type="ORF">NCTC13296_02035</name>
</gene>
<keyword evidence="2" id="KW-1003">Cell membrane</keyword>
<dbReference type="PANTHER" id="PTHR30482">
    <property type="entry name" value="HIGH-AFFINITY BRANCHED-CHAIN AMINO ACID TRANSPORT SYSTEM PERMEASE"/>
    <property type="match status" value="1"/>
</dbReference>
<dbReference type="InterPro" id="IPR001851">
    <property type="entry name" value="ABC_transp_permease"/>
</dbReference>
<proteinExistence type="predicted"/>
<evidence type="ECO:0000256" key="6">
    <source>
        <dbReference type="SAM" id="MobiDB-lite"/>
    </source>
</evidence>
<feature type="transmembrane region" description="Helical" evidence="7">
    <location>
        <begin position="160"/>
        <end position="179"/>
    </location>
</feature>
<evidence type="ECO:0000256" key="1">
    <source>
        <dbReference type="ARBA" id="ARBA00004651"/>
    </source>
</evidence>
<evidence type="ECO:0000256" key="2">
    <source>
        <dbReference type="ARBA" id="ARBA00022475"/>
    </source>
</evidence>
<dbReference type="CDD" id="cd06581">
    <property type="entry name" value="TM_PBP1_LivM_like"/>
    <property type="match status" value="1"/>
</dbReference>
<feature type="transmembrane region" description="Helical" evidence="7">
    <location>
        <begin position="79"/>
        <end position="98"/>
    </location>
</feature>
<keyword evidence="5 7" id="KW-0472">Membrane</keyword>
<keyword evidence="4 7" id="KW-1133">Transmembrane helix</keyword>
<dbReference type="PANTHER" id="PTHR30482:SF4">
    <property type="entry name" value="SLR1201 PROTEIN"/>
    <property type="match status" value="1"/>
</dbReference>
<accession>A0A379M0W0</accession>
<sequence>MSVTLSARTFTQAGPARIITRPGPTRTAAGFALAALILFGLAPAVLSDFRLGLLGKFLCFAIVAVGIGLAWGRGGMLTLGQGVFFGLGAYIMAMHLKIADAQLRGDSVPDFMQIAGIRELPAYWVPFTSPAVTLLAILIVPALIAALLGFGVFARRVKGAYFAILSQALAAAFAILLVGQQSTGGSNGLNRFRTFFGYDLSDPVNKRMLFFIVAAILLLVVAATRQLMQSRYGELLVAVRDQEERVRFLGYDPALIKVVAYTVAAFFAGVAGAMFVPIVGIISPADVGIVPSIAFLIGVAIGGRNTLLGPVLGAIGVAWAQTALSESFPSAWTYAQGLLFIVVVGFFPAGLAGVITLLRRRRSPTPPDPTSEPEPDSDPADLPAMERAR</sequence>
<feature type="transmembrane region" description="Helical" evidence="7">
    <location>
        <begin position="274"/>
        <end position="300"/>
    </location>
</feature>
<keyword evidence="3 7" id="KW-0812">Transmembrane</keyword>